<evidence type="ECO:0000313" key="3">
    <source>
        <dbReference type="EMBL" id="MDQ0168400.1"/>
    </source>
</evidence>
<evidence type="ECO:0000256" key="1">
    <source>
        <dbReference type="ARBA" id="ARBA00022729"/>
    </source>
</evidence>
<dbReference type="EMBL" id="JAUSTY010000031">
    <property type="protein sequence ID" value="MDQ0168400.1"/>
    <property type="molecule type" value="Genomic_DNA"/>
</dbReference>
<keyword evidence="4" id="KW-1185">Reference proteome</keyword>
<reference evidence="3 4" key="1">
    <citation type="submission" date="2023-07" db="EMBL/GenBank/DDBJ databases">
        <title>Genomic Encyclopedia of Type Strains, Phase IV (KMG-IV): sequencing the most valuable type-strain genomes for metagenomic binning, comparative biology and taxonomic classification.</title>
        <authorList>
            <person name="Goeker M."/>
        </authorList>
    </citation>
    <scope>NUCLEOTIDE SEQUENCE [LARGE SCALE GENOMIC DNA]</scope>
    <source>
        <strain evidence="3 4">DSM 12751</strain>
    </source>
</reference>
<dbReference type="InterPro" id="IPR002925">
    <property type="entry name" value="Dienelactn_hydro"/>
</dbReference>
<feature type="domain" description="Dienelactone hydrolase" evidence="2">
    <location>
        <begin position="92"/>
        <end position="197"/>
    </location>
</feature>
<gene>
    <name evidence="3" type="ORF">J2S11_004362</name>
</gene>
<comment type="caution">
    <text evidence="3">The sequence shown here is derived from an EMBL/GenBank/DDBJ whole genome shotgun (WGS) entry which is preliminary data.</text>
</comment>
<keyword evidence="1" id="KW-0732">Signal</keyword>
<dbReference type="Proteomes" id="UP001235840">
    <property type="component" value="Unassembled WGS sequence"/>
</dbReference>
<dbReference type="SUPFAM" id="SSF53474">
    <property type="entry name" value="alpha/beta-Hydrolases"/>
    <property type="match status" value="1"/>
</dbReference>
<dbReference type="Gene3D" id="3.40.50.1820">
    <property type="entry name" value="alpha/beta hydrolase"/>
    <property type="match status" value="1"/>
</dbReference>
<proteinExistence type="predicted"/>
<name>A0ABT9W581_9BACI</name>
<protein>
    <submittedName>
        <fullName evidence="3">Peptidase</fullName>
    </submittedName>
</protein>
<dbReference type="PANTHER" id="PTHR43037">
    <property type="entry name" value="UNNAMED PRODUCT-RELATED"/>
    <property type="match status" value="1"/>
</dbReference>
<dbReference type="RefSeq" id="WP_307398098.1">
    <property type="nucleotide sequence ID" value="NZ_BAAADK010000027.1"/>
</dbReference>
<accession>A0ABT9W581</accession>
<sequence>MSLQKRQLSKEVVKKIDLKYLLSLPAEYNEKKTDKWPLILFLHGAGERGENLDQVKVNGIPKVIEEKTFDLPFITVSPQCPRDSYWPLQVDSLNELLNTICEEYSVDEDRIYVTGLSMGGYGTWQLAVSYPNRFAAIAPVCGGGIPHLMPFIRHVPVWAFHGAKDDIVPLYKSDEMVDALKACKGNVRYTVYPEANHDSWTETYNNEELYTWLLQHKRIKS</sequence>
<dbReference type="InterPro" id="IPR050955">
    <property type="entry name" value="Plant_Biomass_Hydrol_Est"/>
</dbReference>
<organism evidence="3 4">
    <name type="scientific">Caldalkalibacillus horti</name>
    <dbReference type="NCBI Taxonomy" id="77523"/>
    <lineage>
        <taxon>Bacteria</taxon>
        <taxon>Bacillati</taxon>
        <taxon>Bacillota</taxon>
        <taxon>Bacilli</taxon>
        <taxon>Bacillales</taxon>
        <taxon>Bacillaceae</taxon>
        <taxon>Caldalkalibacillus</taxon>
    </lineage>
</organism>
<dbReference type="Pfam" id="PF01738">
    <property type="entry name" value="DLH"/>
    <property type="match status" value="1"/>
</dbReference>
<dbReference type="PANTHER" id="PTHR43037:SF1">
    <property type="entry name" value="BLL1128 PROTEIN"/>
    <property type="match status" value="1"/>
</dbReference>
<evidence type="ECO:0000313" key="4">
    <source>
        <dbReference type="Proteomes" id="UP001235840"/>
    </source>
</evidence>
<evidence type="ECO:0000259" key="2">
    <source>
        <dbReference type="Pfam" id="PF01738"/>
    </source>
</evidence>
<dbReference type="InterPro" id="IPR029058">
    <property type="entry name" value="AB_hydrolase_fold"/>
</dbReference>